<dbReference type="AlphaFoldDB" id="A0A1H1QZF5"/>
<accession>A0A1H1QZF5</accession>
<dbReference type="RefSeq" id="WP_089663317.1">
    <property type="nucleotide sequence ID" value="NZ_LT629745.1"/>
</dbReference>
<evidence type="ECO:0000313" key="2">
    <source>
        <dbReference type="Proteomes" id="UP000198858"/>
    </source>
</evidence>
<dbReference type="Proteomes" id="UP000198858">
    <property type="component" value="Chromosome I"/>
</dbReference>
<proteinExistence type="predicted"/>
<evidence type="ECO:0000313" key="1">
    <source>
        <dbReference type="EMBL" id="SDS28783.1"/>
    </source>
</evidence>
<sequence>MSRLWILIAFFFVYQAKANPLNPGPITFPKAEILNENTARIPFKLIDHLIVVEAELYNKKGNFIIDTGSETLILNKVHFPNQYRQPEKFVKSSGVLDNANAYEKYLEEFILKNFSLKNTNSHVIDLSHIEKRKKMNLMGIIGYSILKDYEVFVDMHLNQITLSRIDKKGDKLDPRGYLEKITDSIEFKLQNHSIVVNTLVGDEKMNFALDSGAEFNQLNNQQSKKVLKYFVPSKRMVLVGASDKKAEVLAGKLYRVKLSDKVYFGPMNTIITNLNRMSEAFGVNLDGVLGYEFFAQKRTIINYRKEMLYFIEYPINFQN</sequence>
<dbReference type="Gene3D" id="2.40.70.10">
    <property type="entry name" value="Acid Proteases"/>
    <property type="match status" value="2"/>
</dbReference>
<organism evidence="1 2">
    <name type="scientific">Christiangramia echinicola</name>
    <dbReference type="NCBI Taxonomy" id="279359"/>
    <lineage>
        <taxon>Bacteria</taxon>
        <taxon>Pseudomonadati</taxon>
        <taxon>Bacteroidota</taxon>
        <taxon>Flavobacteriia</taxon>
        <taxon>Flavobacteriales</taxon>
        <taxon>Flavobacteriaceae</taxon>
        <taxon>Christiangramia</taxon>
    </lineage>
</organism>
<keyword evidence="2" id="KW-1185">Reference proteome</keyword>
<reference evidence="1 2" key="1">
    <citation type="submission" date="2016-10" db="EMBL/GenBank/DDBJ databases">
        <authorList>
            <person name="Varghese N."/>
            <person name="Submissions S."/>
        </authorList>
    </citation>
    <scope>NUCLEOTIDE SEQUENCE [LARGE SCALE GENOMIC DNA]</scope>
    <source>
        <strain evidence="1 2">Mar_2010_102</strain>
    </source>
</reference>
<name>A0A1H1QZF5_9FLAO</name>
<gene>
    <name evidence="1" type="ORF">SAMN04488552_2699</name>
</gene>
<protein>
    <recommendedName>
        <fullName evidence="3">Aspartyl protease</fullName>
    </recommendedName>
</protein>
<dbReference type="InterPro" id="IPR021109">
    <property type="entry name" value="Peptidase_aspartic_dom_sf"/>
</dbReference>
<evidence type="ECO:0008006" key="3">
    <source>
        <dbReference type="Google" id="ProtNLM"/>
    </source>
</evidence>
<dbReference type="STRING" id="1250231.SAMN04488552_2699"/>
<dbReference type="EMBL" id="LT629745">
    <property type="protein sequence ID" value="SDS28783.1"/>
    <property type="molecule type" value="Genomic_DNA"/>
</dbReference>